<dbReference type="GO" id="GO:0070628">
    <property type="term" value="F:proteasome binding"/>
    <property type="evidence" value="ECO:0007669"/>
    <property type="project" value="TreeGrafter"/>
</dbReference>
<evidence type="ECO:0000256" key="4">
    <source>
        <dbReference type="ARBA" id="ARBA00022490"/>
    </source>
</evidence>
<dbReference type="GO" id="GO:0005737">
    <property type="term" value="C:cytoplasm"/>
    <property type="evidence" value="ECO:0007669"/>
    <property type="project" value="UniProtKB-SubCell"/>
</dbReference>
<keyword evidence="5" id="KW-0647">Proteasome</keyword>
<dbReference type="InterPro" id="IPR038633">
    <property type="entry name" value="Rpn13/ADRM1_Pru_sf"/>
</dbReference>
<dbReference type="PANTHER" id="PTHR12225:SF0">
    <property type="entry name" value="PROTEASOMAL UBIQUITIN RECEPTOR ADRM1"/>
    <property type="match status" value="1"/>
</dbReference>
<dbReference type="GO" id="GO:0061133">
    <property type="term" value="F:endopeptidase activator activity"/>
    <property type="evidence" value="ECO:0007669"/>
    <property type="project" value="TreeGrafter"/>
</dbReference>
<keyword evidence="9" id="KW-1185">Reference proteome</keyword>
<evidence type="ECO:0000256" key="6">
    <source>
        <dbReference type="ARBA" id="ARBA00023242"/>
    </source>
</evidence>
<evidence type="ECO:0000313" key="8">
    <source>
        <dbReference type="EMBL" id="VDN29114.1"/>
    </source>
</evidence>
<evidence type="ECO:0000259" key="7">
    <source>
        <dbReference type="PROSITE" id="PS51917"/>
    </source>
</evidence>
<name>A0A3P7MHW7_DIBLA</name>
<comment type="similarity">
    <text evidence="3">Belongs to the ADRM1 family.</text>
</comment>
<dbReference type="EMBL" id="UYRU01078386">
    <property type="protein sequence ID" value="VDN29114.1"/>
    <property type="molecule type" value="Genomic_DNA"/>
</dbReference>
<protein>
    <recommendedName>
        <fullName evidence="7">Pru domain-containing protein</fullName>
    </recommendedName>
</protein>
<organism evidence="8 9">
    <name type="scientific">Dibothriocephalus latus</name>
    <name type="common">Fish tapeworm</name>
    <name type="synonym">Diphyllobothrium latum</name>
    <dbReference type="NCBI Taxonomy" id="60516"/>
    <lineage>
        <taxon>Eukaryota</taxon>
        <taxon>Metazoa</taxon>
        <taxon>Spiralia</taxon>
        <taxon>Lophotrochozoa</taxon>
        <taxon>Platyhelminthes</taxon>
        <taxon>Cestoda</taxon>
        <taxon>Eucestoda</taxon>
        <taxon>Diphyllobothriidea</taxon>
        <taxon>Diphyllobothriidae</taxon>
        <taxon>Dibothriocephalus</taxon>
    </lineage>
</organism>
<dbReference type="GO" id="GO:0008541">
    <property type="term" value="C:proteasome regulatory particle, lid subcomplex"/>
    <property type="evidence" value="ECO:0007669"/>
    <property type="project" value="TreeGrafter"/>
</dbReference>
<reference evidence="8 9" key="1">
    <citation type="submission" date="2018-11" db="EMBL/GenBank/DDBJ databases">
        <authorList>
            <consortium name="Pathogen Informatics"/>
        </authorList>
    </citation>
    <scope>NUCLEOTIDE SEQUENCE [LARGE SCALE GENOMIC DNA]</scope>
</reference>
<dbReference type="PANTHER" id="PTHR12225">
    <property type="entry name" value="ADHESION REGULATING MOLECULE 1 110 KDA CELL MEMBRANE GLYCOPROTEIN"/>
    <property type="match status" value="1"/>
</dbReference>
<evidence type="ECO:0000256" key="5">
    <source>
        <dbReference type="ARBA" id="ARBA00022942"/>
    </source>
</evidence>
<dbReference type="Gene3D" id="2.30.29.70">
    <property type="entry name" value="Proteasomal ubiquitin receptor Rpn13/ADRM1"/>
    <property type="match status" value="1"/>
</dbReference>
<dbReference type="GO" id="GO:0005634">
    <property type="term" value="C:nucleus"/>
    <property type="evidence" value="ECO:0007669"/>
    <property type="project" value="UniProtKB-SubCell"/>
</dbReference>
<accession>A0A3P7MHW7</accession>
<dbReference type="AlphaFoldDB" id="A0A3P7MHW7"/>
<evidence type="ECO:0000256" key="3">
    <source>
        <dbReference type="ARBA" id="ARBA00009216"/>
    </source>
</evidence>
<dbReference type="PROSITE" id="PS51917">
    <property type="entry name" value="PRU"/>
    <property type="match status" value="1"/>
</dbReference>
<dbReference type="InterPro" id="IPR006773">
    <property type="entry name" value="Rpn13/ADRM1"/>
</dbReference>
<comment type="subcellular location">
    <subcellularLocation>
        <location evidence="2">Cytoplasm</location>
    </subcellularLocation>
    <subcellularLocation>
        <location evidence="1">Nucleus</location>
    </subcellularLocation>
</comment>
<dbReference type="FunFam" id="2.30.29.70:FF:000001">
    <property type="entry name" value="Proteasomal ubiquitin receptor ADRM1"/>
    <property type="match status" value="1"/>
</dbReference>
<gene>
    <name evidence="8" type="ORF">DILT_LOCUS15300</name>
</gene>
<dbReference type="OrthoDB" id="340431at2759"/>
<keyword evidence="6" id="KW-0539">Nucleus</keyword>
<dbReference type="Pfam" id="PF04683">
    <property type="entry name" value="Rpn13_ADRM1_Pru"/>
    <property type="match status" value="1"/>
</dbReference>
<sequence length="160" mass="18284">MSQTAALFDRPVPTQQPRHLLQFKAGKMTMKDDHWVHPDPRKGCAYLYQSSDSKVHFCWFDRRTGLVEENYVLVPKQTEFKPVSQCKSGRVYVLKNKEQRLFIWMQEPDAKNDSEICDSVNRFIDSPPPATLFSFYHAKLNLPLAMGVGLGSGLSSDTDT</sequence>
<dbReference type="CDD" id="cd13314">
    <property type="entry name" value="PH_Rpn13"/>
    <property type="match status" value="1"/>
</dbReference>
<evidence type="ECO:0000256" key="1">
    <source>
        <dbReference type="ARBA" id="ARBA00004123"/>
    </source>
</evidence>
<keyword evidence="4" id="KW-0963">Cytoplasm</keyword>
<feature type="domain" description="Pru" evidence="7">
    <location>
        <begin position="15"/>
        <end position="127"/>
    </location>
</feature>
<evidence type="ECO:0000256" key="2">
    <source>
        <dbReference type="ARBA" id="ARBA00004496"/>
    </source>
</evidence>
<evidence type="ECO:0000313" key="9">
    <source>
        <dbReference type="Proteomes" id="UP000281553"/>
    </source>
</evidence>
<dbReference type="Proteomes" id="UP000281553">
    <property type="component" value="Unassembled WGS sequence"/>
</dbReference>
<proteinExistence type="inferred from homology"/>
<dbReference type="InterPro" id="IPR044868">
    <property type="entry name" value="Rpn13/ADRM1_Pru"/>
</dbReference>